<evidence type="ECO:0000256" key="1">
    <source>
        <dbReference type="ARBA" id="ARBA00022485"/>
    </source>
</evidence>
<sequence>MSGRLGLLFGLLLGHGSNTTELDDRITACRACPRLVEWRETVAREKRAAFMDWDYWGRPVPSFGPLDASLLIVGLAPAAHGANRTGRMFTGDRSGDFLYRALYEVGLASQPTSVSRDDGLELYGVRIASPVRCAPPANKPTPAERDRCSPFLREELGLMTSLRSVVVLGAFGWQAFLPLLGSARPKFGHGVEVELGGLRVFGCYHVSQQNTFTGKLTQEMLQDVLKRASA</sequence>
<dbReference type="InterPro" id="IPR044147">
    <property type="entry name" value="UdgB-like"/>
</dbReference>
<evidence type="ECO:0000256" key="5">
    <source>
        <dbReference type="ARBA" id="ARBA00023004"/>
    </source>
</evidence>
<evidence type="ECO:0000313" key="12">
    <source>
        <dbReference type="Proteomes" id="UP001285352"/>
    </source>
</evidence>
<dbReference type="PANTHER" id="PTHR33693:SF3">
    <property type="entry name" value="TYPE-5 URACIL-DNA GLYCOSYLASE"/>
    <property type="match status" value="1"/>
</dbReference>
<evidence type="ECO:0000313" key="11">
    <source>
        <dbReference type="EMBL" id="MDX8148344.1"/>
    </source>
</evidence>
<dbReference type="Pfam" id="PF03167">
    <property type="entry name" value="UDG"/>
    <property type="match status" value="1"/>
</dbReference>
<evidence type="ECO:0000256" key="7">
    <source>
        <dbReference type="ARBA" id="ARBA00023204"/>
    </source>
</evidence>
<accession>A0ABU4V9C9</accession>
<keyword evidence="5" id="KW-0408">Iron</keyword>
<gene>
    <name evidence="11" type="ORF">SK854_39955</name>
</gene>
<dbReference type="Gene3D" id="3.40.470.10">
    <property type="entry name" value="Uracil-DNA glycosylase-like domain"/>
    <property type="match status" value="1"/>
</dbReference>
<evidence type="ECO:0000256" key="6">
    <source>
        <dbReference type="ARBA" id="ARBA00023014"/>
    </source>
</evidence>
<evidence type="ECO:0000259" key="10">
    <source>
        <dbReference type="SMART" id="SM00986"/>
    </source>
</evidence>
<keyword evidence="1" id="KW-0004">4Fe-4S</keyword>
<dbReference type="PANTHER" id="PTHR33693">
    <property type="entry name" value="TYPE-5 URACIL-DNA GLYCOSYLASE"/>
    <property type="match status" value="1"/>
</dbReference>
<evidence type="ECO:0000256" key="8">
    <source>
        <dbReference type="ARBA" id="ARBA00023779"/>
    </source>
</evidence>
<protein>
    <recommendedName>
        <fullName evidence="9">Type-5 uracil-DNA glycosylase</fullName>
    </recommendedName>
</protein>
<dbReference type="CDD" id="cd10031">
    <property type="entry name" value="UDG-F5_TTUDGB_like"/>
    <property type="match status" value="1"/>
</dbReference>
<dbReference type="InterPro" id="IPR036895">
    <property type="entry name" value="Uracil-DNA_glycosylase-like_sf"/>
</dbReference>
<evidence type="ECO:0000256" key="4">
    <source>
        <dbReference type="ARBA" id="ARBA00022801"/>
    </source>
</evidence>
<feature type="domain" description="Uracil-DNA glycosylase-like" evidence="10">
    <location>
        <begin position="61"/>
        <end position="225"/>
    </location>
</feature>
<name>A0ABU4V9C9_9PSEU</name>
<keyword evidence="3" id="KW-0227">DNA damage</keyword>
<comment type="similarity">
    <text evidence="8">Belongs to the uracil-DNA glycosylase (UDG) superfamily. Type 5 (UDGb) family.</text>
</comment>
<dbReference type="SMART" id="SM00987">
    <property type="entry name" value="UreE_C"/>
    <property type="match status" value="1"/>
</dbReference>
<dbReference type="SUPFAM" id="SSF52141">
    <property type="entry name" value="Uracil-DNA glycosylase-like"/>
    <property type="match status" value="1"/>
</dbReference>
<dbReference type="EMBL" id="JAXAVU010000015">
    <property type="protein sequence ID" value="MDX8148344.1"/>
    <property type="molecule type" value="Genomic_DNA"/>
</dbReference>
<keyword evidence="7" id="KW-0234">DNA repair</keyword>
<proteinExistence type="inferred from homology"/>
<comment type="caution">
    <text evidence="11">The sequence shown here is derived from an EMBL/GenBank/DDBJ whole genome shotgun (WGS) entry which is preliminary data.</text>
</comment>
<keyword evidence="4" id="KW-0378">Hydrolase</keyword>
<dbReference type="InterPro" id="IPR005122">
    <property type="entry name" value="Uracil-DNA_glycosylase-like"/>
</dbReference>
<keyword evidence="6" id="KW-0411">Iron-sulfur</keyword>
<keyword evidence="12" id="KW-1185">Reference proteome</keyword>
<evidence type="ECO:0000256" key="9">
    <source>
        <dbReference type="ARBA" id="ARBA00023887"/>
    </source>
</evidence>
<keyword evidence="2" id="KW-0479">Metal-binding</keyword>
<evidence type="ECO:0000256" key="3">
    <source>
        <dbReference type="ARBA" id="ARBA00022763"/>
    </source>
</evidence>
<dbReference type="Proteomes" id="UP001285352">
    <property type="component" value="Unassembled WGS sequence"/>
</dbReference>
<dbReference type="SMART" id="SM00986">
    <property type="entry name" value="UDG"/>
    <property type="match status" value="1"/>
</dbReference>
<organism evidence="11 12">
    <name type="scientific">Lentzea sokolovensis</name>
    <dbReference type="NCBI Taxonomy" id="3095429"/>
    <lineage>
        <taxon>Bacteria</taxon>
        <taxon>Bacillati</taxon>
        <taxon>Actinomycetota</taxon>
        <taxon>Actinomycetes</taxon>
        <taxon>Pseudonocardiales</taxon>
        <taxon>Pseudonocardiaceae</taxon>
        <taxon>Lentzea</taxon>
    </lineage>
</organism>
<reference evidence="11 12" key="1">
    <citation type="submission" date="2023-11" db="EMBL/GenBank/DDBJ databases">
        <title>Lentzea sokolovensis, sp. nov., Lentzea kristufkii, sp. nov., and Lentzea miocenensis, sp. nov., rare actinobacteria from Sokolov Coal Basin, Miocene lacustrine sediment, Czech Republic.</title>
        <authorList>
            <person name="Lara A."/>
            <person name="Kotroba L."/>
            <person name="Nouioui I."/>
            <person name="Neumann-Schaal M."/>
            <person name="Mast Y."/>
            <person name="Chronakova A."/>
        </authorList>
    </citation>
    <scope>NUCLEOTIDE SEQUENCE [LARGE SCALE GENOMIC DNA]</scope>
    <source>
        <strain evidence="11 12">BCCO 10_0061</strain>
    </source>
</reference>
<evidence type="ECO:0000256" key="2">
    <source>
        <dbReference type="ARBA" id="ARBA00022723"/>
    </source>
</evidence>
<dbReference type="InterPro" id="IPR051536">
    <property type="entry name" value="UDG_Type-4/5"/>
</dbReference>